<dbReference type="Pfam" id="PF20431">
    <property type="entry name" value="E_motif"/>
    <property type="match status" value="1"/>
</dbReference>
<dbReference type="InterPro" id="IPR046960">
    <property type="entry name" value="PPR_At4g14850-like_plant"/>
</dbReference>
<evidence type="ECO:0000313" key="4">
    <source>
        <dbReference type="Proteomes" id="UP000008311"/>
    </source>
</evidence>
<keyword evidence="4" id="KW-1185">Reference proteome</keyword>
<feature type="repeat" description="PPR" evidence="2">
    <location>
        <begin position="326"/>
        <end position="360"/>
    </location>
</feature>
<dbReference type="PANTHER" id="PTHR47926">
    <property type="entry name" value="PENTATRICOPEPTIDE REPEAT-CONTAINING PROTEIN"/>
    <property type="match status" value="1"/>
</dbReference>
<dbReference type="NCBIfam" id="TIGR00756">
    <property type="entry name" value="PPR"/>
    <property type="match status" value="4"/>
</dbReference>
<dbReference type="AlphaFoldDB" id="B9S3G0"/>
<protein>
    <submittedName>
        <fullName evidence="3">Pentatricopeptide repeat-containing protein, putative</fullName>
    </submittedName>
</protein>
<feature type="repeat" description="PPR" evidence="2">
    <location>
        <begin position="103"/>
        <end position="137"/>
    </location>
</feature>
<dbReference type="Gene3D" id="1.25.40.10">
    <property type="entry name" value="Tetratricopeptide repeat domain"/>
    <property type="match status" value="4"/>
</dbReference>
<dbReference type="PROSITE" id="PS51375">
    <property type="entry name" value="PPR"/>
    <property type="match status" value="5"/>
</dbReference>
<feature type="repeat" description="PPR" evidence="2">
    <location>
        <begin position="427"/>
        <end position="461"/>
    </location>
</feature>
<feature type="repeat" description="PPR" evidence="2">
    <location>
        <begin position="224"/>
        <end position="258"/>
    </location>
</feature>
<name>B9S3G0_RICCO</name>
<dbReference type="Pfam" id="PF01535">
    <property type="entry name" value="PPR"/>
    <property type="match status" value="2"/>
</dbReference>
<dbReference type="InterPro" id="IPR002885">
    <property type="entry name" value="PPR_rpt"/>
</dbReference>
<dbReference type="GO" id="GO:0009451">
    <property type="term" value="P:RNA modification"/>
    <property type="evidence" value="ECO:0000318"/>
    <property type="project" value="GO_Central"/>
</dbReference>
<dbReference type="InterPro" id="IPR011990">
    <property type="entry name" value="TPR-like_helical_dom_sf"/>
</dbReference>
<evidence type="ECO:0000256" key="1">
    <source>
        <dbReference type="ARBA" id="ARBA00022737"/>
    </source>
</evidence>
<dbReference type="PANTHER" id="PTHR47926:SF342">
    <property type="entry name" value="TETRATRICOPEPTIDE-LIKE HELICAL DOMAIN-CONTAINING PROTEIN-RELATED"/>
    <property type="match status" value="1"/>
</dbReference>
<evidence type="ECO:0000256" key="2">
    <source>
        <dbReference type="PROSITE-ProRule" id="PRU00708"/>
    </source>
</evidence>
<dbReference type="FunFam" id="1.25.40.10:FF:000090">
    <property type="entry name" value="Pentatricopeptide repeat-containing protein, chloroplastic"/>
    <property type="match status" value="1"/>
</dbReference>
<dbReference type="InterPro" id="IPR046848">
    <property type="entry name" value="E_motif"/>
</dbReference>
<feature type="repeat" description="PPR" evidence="2">
    <location>
        <begin position="565"/>
        <end position="599"/>
    </location>
</feature>
<organism evidence="3 4">
    <name type="scientific">Ricinus communis</name>
    <name type="common">Castor bean</name>
    <dbReference type="NCBI Taxonomy" id="3988"/>
    <lineage>
        <taxon>Eukaryota</taxon>
        <taxon>Viridiplantae</taxon>
        <taxon>Streptophyta</taxon>
        <taxon>Embryophyta</taxon>
        <taxon>Tracheophyta</taxon>
        <taxon>Spermatophyta</taxon>
        <taxon>Magnoliopsida</taxon>
        <taxon>eudicotyledons</taxon>
        <taxon>Gunneridae</taxon>
        <taxon>Pentapetalae</taxon>
        <taxon>rosids</taxon>
        <taxon>fabids</taxon>
        <taxon>Malpighiales</taxon>
        <taxon>Euphorbiaceae</taxon>
        <taxon>Acalyphoideae</taxon>
        <taxon>Acalypheae</taxon>
        <taxon>Ricinus</taxon>
    </lineage>
</organism>
<sequence length="606" mass="68169">MVCNSMSLRFFTSQLWCNLQRAFKPTNHLLSRAYHIASNPEQDYLYQYYQTFDSDLFAHLLRNGSFSNPYFINKVVSFCAKFASYDLGIQLHSTIIRMGFTSNVHICSAVVDMYAKCSEIQSAHEVFNEMPERNDVTWNSLIFGYLNVMPTCAMRGVTSFSVSTCLVVCSQLEVRNFGAQVHGLSLKLGFDNNVFVGTALIDMYSKCDGVDDSWRVFDYMVDKNVVTWTAMVTAYAQNEQPDEAMILVREMMRLGIKANYVTYNSLLSSFSGPKYMQYCKQVHCSIIRCGLECNLYIAATLVTVYSKCTNNLEDFNKISSGVQLSDQISWNAVIAGYSNLGLGEDALKCFCEMRHANIKMDFYTFTSLLGAIGAFLAIEEGREMHALIVKTGYASSVYVQNGLVSMYARCGAIDDSKRVFWLMEDHDVVSWNALLTGCAHHGFGNEAVELFEQMRKTKIKPNSTTFLAVLSACSHVGSVDKGLEYFDFMRSDISLEPLRVEHYASVVDIFGRAGYLSEAEAIINCMPMDPGPSVYKALLSACLVHGNREIAVRSARKLLELWPDDPATYILLSNMLATEGYWDDAADVRKLMCDRGVRKNPGYSWI</sequence>
<dbReference type="Pfam" id="PF13041">
    <property type="entry name" value="PPR_2"/>
    <property type="match status" value="3"/>
</dbReference>
<dbReference type="GO" id="GO:0003723">
    <property type="term" value="F:RNA binding"/>
    <property type="evidence" value="ECO:0000318"/>
    <property type="project" value="GO_Central"/>
</dbReference>
<proteinExistence type="predicted"/>
<dbReference type="Proteomes" id="UP000008311">
    <property type="component" value="Unassembled WGS sequence"/>
</dbReference>
<dbReference type="FunFam" id="1.25.40.10:FF:000227">
    <property type="entry name" value="Pentatricopeptide repeat-containing protein At3g13880"/>
    <property type="match status" value="1"/>
</dbReference>
<dbReference type="InParanoid" id="B9S3G0"/>
<dbReference type="eggNOG" id="KOG4197">
    <property type="taxonomic scope" value="Eukaryota"/>
</dbReference>
<accession>B9S3G0</accession>
<dbReference type="SUPFAM" id="SSF48452">
    <property type="entry name" value="TPR-like"/>
    <property type="match status" value="1"/>
</dbReference>
<keyword evidence="1" id="KW-0677">Repeat</keyword>
<reference evidence="4" key="1">
    <citation type="journal article" date="2010" name="Nat. Biotechnol.">
        <title>Draft genome sequence of the oilseed species Ricinus communis.</title>
        <authorList>
            <person name="Chan A.P."/>
            <person name="Crabtree J."/>
            <person name="Zhao Q."/>
            <person name="Lorenzi H."/>
            <person name="Orvis J."/>
            <person name="Puiu D."/>
            <person name="Melake-Berhan A."/>
            <person name="Jones K.M."/>
            <person name="Redman J."/>
            <person name="Chen G."/>
            <person name="Cahoon E.B."/>
            <person name="Gedil M."/>
            <person name="Stanke M."/>
            <person name="Haas B.J."/>
            <person name="Wortman J.R."/>
            <person name="Fraser-Liggett C.M."/>
            <person name="Ravel J."/>
            <person name="Rabinowicz P.D."/>
        </authorList>
    </citation>
    <scope>NUCLEOTIDE SEQUENCE [LARGE SCALE GENOMIC DNA]</scope>
    <source>
        <strain evidence="4">cv. Hale</strain>
    </source>
</reference>
<dbReference type="EMBL" id="EQ973857">
    <property type="protein sequence ID" value="EEF41942.1"/>
    <property type="molecule type" value="Genomic_DNA"/>
</dbReference>
<evidence type="ECO:0000313" key="3">
    <source>
        <dbReference type="EMBL" id="EEF41942.1"/>
    </source>
</evidence>
<gene>
    <name evidence="3" type="ORF">RCOM_0734170</name>
</gene>